<evidence type="ECO:0000313" key="12">
    <source>
        <dbReference type="Proteomes" id="UP001266305"/>
    </source>
</evidence>
<dbReference type="PROSITE" id="PS00478">
    <property type="entry name" value="LIM_DOMAIN_1"/>
    <property type="match status" value="1"/>
</dbReference>
<evidence type="ECO:0000256" key="8">
    <source>
        <dbReference type="PROSITE-ProRule" id="PRU00125"/>
    </source>
</evidence>
<keyword evidence="2 8" id="KW-0479">Metal-binding</keyword>
<keyword evidence="3 8" id="KW-0862">Zinc</keyword>
<evidence type="ECO:0000256" key="2">
    <source>
        <dbReference type="ARBA" id="ARBA00022723"/>
    </source>
</evidence>
<evidence type="ECO:0000259" key="10">
    <source>
        <dbReference type="PROSITE" id="PS50023"/>
    </source>
</evidence>
<dbReference type="PANTHER" id="PTHR24208">
    <property type="entry name" value="LIM/HOMEOBOX PROTEIN LHX"/>
    <property type="match status" value="1"/>
</dbReference>
<evidence type="ECO:0000313" key="11">
    <source>
        <dbReference type="EMBL" id="KAK2084869.1"/>
    </source>
</evidence>
<evidence type="ECO:0000256" key="1">
    <source>
        <dbReference type="ARBA" id="ARBA00004123"/>
    </source>
</evidence>
<keyword evidence="4 8" id="KW-0440">LIM domain</keyword>
<dbReference type="SUPFAM" id="SSF57716">
    <property type="entry name" value="Glucocorticoid receptor-like (DNA-binding domain)"/>
    <property type="match status" value="1"/>
</dbReference>
<evidence type="ECO:0000256" key="3">
    <source>
        <dbReference type="ARBA" id="ARBA00022833"/>
    </source>
</evidence>
<dbReference type="Pfam" id="PF00412">
    <property type="entry name" value="LIM"/>
    <property type="match status" value="1"/>
</dbReference>
<evidence type="ECO:0000256" key="9">
    <source>
        <dbReference type="SAM" id="MobiDB-lite"/>
    </source>
</evidence>
<dbReference type="PROSITE" id="PS50023">
    <property type="entry name" value="LIM_DOMAIN_2"/>
    <property type="match status" value="1"/>
</dbReference>
<evidence type="ECO:0000256" key="5">
    <source>
        <dbReference type="ARBA" id="ARBA00023125"/>
    </source>
</evidence>
<gene>
    <name evidence="11" type="ORF">P7K49_037902</name>
</gene>
<accession>A0ABQ9TJF9</accession>
<sequence>MPPASLLKRRRLTCSQAPSVPVPVCASPQISVSYDRWCASVSMISMGKGSRNNPTGRRFGTKCTACQQGIPPTQVVRKAQDFVYHLHCFACIICTRQLATGDEFYLMEDGRLVCKEDYETAKQNGKQQGPSDPPPGLRVGRGLCPRCPSRAVPPAQPSESDSCTAASRKRPGSLS</sequence>
<dbReference type="Gene3D" id="2.10.110.10">
    <property type="entry name" value="Cysteine Rich Protein"/>
    <property type="match status" value="1"/>
</dbReference>
<dbReference type="PANTHER" id="PTHR24208:SF116">
    <property type="entry name" value="LIM_HOMEOBOX PROTEIN LHX4"/>
    <property type="match status" value="1"/>
</dbReference>
<feature type="domain" description="LIM zinc-binding" evidence="10">
    <location>
        <begin position="61"/>
        <end position="124"/>
    </location>
</feature>
<keyword evidence="7" id="KW-0539">Nucleus</keyword>
<dbReference type="SMART" id="SM00132">
    <property type="entry name" value="LIM"/>
    <property type="match status" value="1"/>
</dbReference>
<dbReference type="InterPro" id="IPR001781">
    <property type="entry name" value="Znf_LIM"/>
</dbReference>
<dbReference type="Proteomes" id="UP001266305">
    <property type="component" value="Unassembled WGS sequence"/>
</dbReference>
<organism evidence="11 12">
    <name type="scientific">Saguinus oedipus</name>
    <name type="common">Cotton-top tamarin</name>
    <name type="synonym">Oedipomidas oedipus</name>
    <dbReference type="NCBI Taxonomy" id="9490"/>
    <lineage>
        <taxon>Eukaryota</taxon>
        <taxon>Metazoa</taxon>
        <taxon>Chordata</taxon>
        <taxon>Craniata</taxon>
        <taxon>Vertebrata</taxon>
        <taxon>Euteleostomi</taxon>
        <taxon>Mammalia</taxon>
        <taxon>Eutheria</taxon>
        <taxon>Euarchontoglires</taxon>
        <taxon>Primates</taxon>
        <taxon>Haplorrhini</taxon>
        <taxon>Platyrrhini</taxon>
        <taxon>Cebidae</taxon>
        <taxon>Callitrichinae</taxon>
        <taxon>Saguinus</taxon>
    </lineage>
</organism>
<evidence type="ECO:0000256" key="4">
    <source>
        <dbReference type="ARBA" id="ARBA00023038"/>
    </source>
</evidence>
<feature type="region of interest" description="Disordered" evidence="9">
    <location>
        <begin position="122"/>
        <end position="175"/>
    </location>
</feature>
<keyword evidence="12" id="KW-1185">Reference proteome</keyword>
<dbReference type="CDD" id="cd09376">
    <property type="entry name" value="LIM2_Lhx3_Lhx4"/>
    <property type="match status" value="1"/>
</dbReference>
<proteinExistence type="predicted"/>
<name>A0ABQ9TJF9_SAGOE</name>
<keyword evidence="6" id="KW-0371">Homeobox</keyword>
<dbReference type="InterPro" id="IPR049594">
    <property type="entry name" value="Lhx3/4-like_LIM2"/>
</dbReference>
<dbReference type="InterPro" id="IPR050453">
    <property type="entry name" value="LIM_Homeobox_TF"/>
</dbReference>
<evidence type="ECO:0000256" key="6">
    <source>
        <dbReference type="ARBA" id="ARBA00023155"/>
    </source>
</evidence>
<keyword evidence="5" id="KW-0238">DNA-binding</keyword>
<comment type="caution">
    <text evidence="11">The sequence shown here is derived from an EMBL/GenBank/DDBJ whole genome shotgun (WGS) entry which is preliminary data.</text>
</comment>
<protein>
    <recommendedName>
        <fullName evidence="10">LIM zinc-binding domain-containing protein</fullName>
    </recommendedName>
</protein>
<comment type="subcellular location">
    <subcellularLocation>
        <location evidence="1">Nucleus</location>
    </subcellularLocation>
</comment>
<dbReference type="EMBL" id="JASSZA010000022">
    <property type="protein sequence ID" value="KAK2084869.1"/>
    <property type="molecule type" value="Genomic_DNA"/>
</dbReference>
<reference evidence="11 12" key="1">
    <citation type="submission" date="2023-05" db="EMBL/GenBank/DDBJ databases">
        <title>B98-5 Cell Line De Novo Hybrid Assembly: An Optical Mapping Approach.</title>
        <authorList>
            <person name="Kananen K."/>
            <person name="Auerbach J.A."/>
            <person name="Kautto E."/>
            <person name="Blachly J.S."/>
        </authorList>
    </citation>
    <scope>NUCLEOTIDE SEQUENCE [LARGE SCALE GENOMIC DNA]</scope>
    <source>
        <strain evidence="11">B95-8</strain>
        <tissue evidence="11">Cell line</tissue>
    </source>
</reference>
<evidence type="ECO:0000256" key="7">
    <source>
        <dbReference type="ARBA" id="ARBA00023242"/>
    </source>
</evidence>